<accession>A0A0E9PL06</accession>
<dbReference type="AlphaFoldDB" id="A0A0E9PL06"/>
<protein>
    <submittedName>
        <fullName evidence="1">Uncharacterized protein</fullName>
    </submittedName>
</protein>
<sequence length="32" mass="3990">MIIEVVVFIISDSWMYGFRILFWQIHRFQVNT</sequence>
<evidence type="ECO:0000313" key="1">
    <source>
        <dbReference type="EMBL" id="JAH04977.1"/>
    </source>
</evidence>
<name>A0A0E9PL06_ANGAN</name>
<reference evidence="1" key="2">
    <citation type="journal article" date="2015" name="Fish Shellfish Immunol.">
        <title>Early steps in the European eel (Anguilla anguilla)-Vibrio vulnificus interaction in the gills: Role of the RtxA13 toxin.</title>
        <authorList>
            <person name="Callol A."/>
            <person name="Pajuelo D."/>
            <person name="Ebbesson L."/>
            <person name="Teles M."/>
            <person name="MacKenzie S."/>
            <person name="Amaro C."/>
        </authorList>
    </citation>
    <scope>NUCLEOTIDE SEQUENCE</scope>
</reference>
<proteinExistence type="predicted"/>
<reference evidence="1" key="1">
    <citation type="submission" date="2014-11" db="EMBL/GenBank/DDBJ databases">
        <authorList>
            <person name="Amaro Gonzalez C."/>
        </authorList>
    </citation>
    <scope>NUCLEOTIDE SEQUENCE</scope>
</reference>
<organism evidence="1">
    <name type="scientific">Anguilla anguilla</name>
    <name type="common">European freshwater eel</name>
    <name type="synonym">Muraena anguilla</name>
    <dbReference type="NCBI Taxonomy" id="7936"/>
    <lineage>
        <taxon>Eukaryota</taxon>
        <taxon>Metazoa</taxon>
        <taxon>Chordata</taxon>
        <taxon>Craniata</taxon>
        <taxon>Vertebrata</taxon>
        <taxon>Euteleostomi</taxon>
        <taxon>Actinopterygii</taxon>
        <taxon>Neopterygii</taxon>
        <taxon>Teleostei</taxon>
        <taxon>Anguilliformes</taxon>
        <taxon>Anguillidae</taxon>
        <taxon>Anguilla</taxon>
    </lineage>
</organism>
<dbReference type="EMBL" id="GBXM01103600">
    <property type="protein sequence ID" value="JAH04977.1"/>
    <property type="molecule type" value="Transcribed_RNA"/>
</dbReference>